<dbReference type="AlphaFoldDB" id="A0A644VEF8"/>
<comment type="caution">
    <text evidence="1">The sequence shown here is derived from an EMBL/GenBank/DDBJ whole genome shotgun (WGS) entry which is preliminary data.</text>
</comment>
<evidence type="ECO:0000313" key="1">
    <source>
        <dbReference type="EMBL" id="MPL89555.1"/>
    </source>
</evidence>
<proteinExistence type="predicted"/>
<protein>
    <submittedName>
        <fullName evidence="1">Uncharacterized protein</fullName>
    </submittedName>
</protein>
<name>A0A644VEF8_9ZZZZ</name>
<sequence>MQFEGVVLKEQGVTFAIVIVKPHVLNSSIECENARRSFTPAFPGVPIILMAQDSRGVPTYQGRPDIVRFLAKVPTSRIPWKRYNYA</sequence>
<reference evidence="1" key="1">
    <citation type="submission" date="2019-08" db="EMBL/GenBank/DDBJ databases">
        <authorList>
            <person name="Kucharzyk K."/>
            <person name="Murdoch R.W."/>
            <person name="Higgins S."/>
            <person name="Loffler F."/>
        </authorList>
    </citation>
    <scope>NUCLEOTIDE SEQUENCE</scope>
</reference>
<gene>
    <name evidence="1" type="ORF">SDC9_35591</name>
</gene>
<organism evidence="1">
    <name type="scientific">bioreactor metagenome</name>
    <dbReference type="NCBI Taxonomy" id="1076179"/>
    <lineage>
        <taxon>unclassified sequences</taxon>
        <taxon>metagenomes</taxon>
        <taxon>ecological metagenomes</taxon>
    </lineage>
</organism>
<accession>A0A644VEF8</accession>
<dbReference type="EMBL" id="VSSQ01000282">
    <property type="protein sequence ID" value="MPL89555.1"/>
    <property type="molecule type" value="Genomic_DNA"/>
</dbReference>